<evidence type="ECO:0000313" key="2">
    <source>
        <dbReference type="Proteomes" id="UP000825935"/>
    </source>
</evidence>
<protein>
    <submittedName>
        <fullName evidence="1">Uncharacterized protein</fullName>
    </submittedName>
</protein>
<proteinExistence type="predicted"/>
<keyword evidence="2" id="KW-1185">Reference proteome</keyword>
<dbReference type="OrthoDB" id="1884012at2759"/>
<sequence length="306" mass="35504">MQTLSQSFLSARVVAGGGLHDEKCSIGWRASLQIVLDNSLIIRGSSRSEVCLRACFLRCQRRGAPRLYMGMHPEWRQVDNKIRRLEHRIADFRIMTNDLRIQRNKIGLEDHEIDQTKLLEYIRKREAEVVAEREALQKEMEQLTMYFHKGAEPEYKGVRRFFLSYLYHTCRKAFENFPDDEFDRVLAESPGGISFEWPERGTVFFPLELCKKILIGKKISISSAGLDTSPLAVALAVLQAGAEKHCENPLCRREECHILKQDYEQLFEAFFKCKIRTLINQKSRGEMSIQFDRNLKVERLTGVKVS</sequence>
<gene>
    <name evidence="1" type="ORF">KP509_16G020500</name>
</gene>
<organism evidence="1 2">
    <name type="scientific">Ceratopteris richardii</name>
    <name type="common">Triangle waterfern</name>
    <dbReference type="NCBI Taxonomy" id="49495"/>
    <lineage>
        <taxon>Eukaryota</taxon>
        <taxon>Viridiplantae</taxon>
        <taxon>Streptophyta</taxon>
        <taxon>Embryophyta</taxon>
        <taxon>Tracheophyta</taxon>
        <taxon>Polypodiopsida</taxon>
        <taxon>Polypodiidae</taxon>
        <taxon>Polypodiales</taxon>
        <taxon>Pteridineae</taxon>
        <taxon>Pteridaceae</taxon>
        <taxon>Parkerioideae</taxon>
        <taxon>Ceratopteris</taxon>
    </lineage>
</organism>
<dbReference type="EMBL" id="CM035421">
    <property type="protein sequence ID" value="KAH7387389.1"/>
    <property type="molecule type" value="Genomic_DNA"/>
</dbReference>
<accession>A0A8T2T2R8</accession>
<dbReference type="OMA" id="WRQVDNK"/>
<evidence type="ECO:0000313" key="1">
    <source>
        <dbReference type="EMBL" id="KAH7387389.1"/>
    </source>
</evidence>
<comment type="caution">
    <text evidence="1">The sequence shown here is derived from an EMBL/GenBank/DDBJ whole genome shotgun (WGS) entry which is preliminary data.</text>
</comment>
<reference evidence="1" key="1">
    <citation type="submission" date="2021-08" db="EMBL/GenBank/DDBJ databases">
        <title>WGS assembly of Ceratopteris richardii.</title>
        <authorList>
            <person name="Marchant D.B."/>
            <person name="Chen G."/>
            <person name="Jenkins J."/>
            <person name="Shu S."/>
            <person name="Leebens-Mack J."/>
            <person name="Grimwood J."/>
            <person name="Schmutz J."/>
            <person name="Soltis P."/>
            <person name="Soltis D."/>
            <person name="Chen Z.-H."/>
        </authorList>
    </citation>
    <scope>NUCLEOTIDE SEQUENCE</scope>
    <source>
        <strain evidence="1">Whitten #5841</strain>
        <tissue evidence="1">Leaf</tissue>
    </source>
</reference>
<name>A0A8T2T2R8_CERRI</name>
<dbReference type="AlphaFoldDB" id="A0A8T2T2R8"/>
<dbReference type="Proteomes" id="UP000825935">
    <property type="component" value="Chromosome 16"/>
</dbReference>